<proteinExistence type="inferred from homology"/>
<keyword evidence="5" id="KW-0378">Hydrolase</keyword>
<feature type="compositionally biased region" description="Polar residues" evidence="10">
    <location>
        <begin position="399"/>
        <end position="427"/>
    </location>
</feature>
<dbReference type="InterPro" id="IPR038718">
    <property type="entry name" value="SNF2-like_sf"/>
</dbReference>
<feature type="compositionally biased region" description="Acidic residues" evidence="10">
    <location>
        <begin position="977"/>
        <end position="989"/>
    </location>
</feature>
<dbReference type="Pfam" id="PF00271">
    <property type="entry name" value="Helicase_C"/>
    <property type="match status" value="1"/>
</dbReference>
<evidence type="ECO:0000256" key="4">
    <source>
        <dbReference type="ARBA" id="ARBA00022771"/>
    </source>
</evidence>
<evidence type="ECO:0008006" key="16">
    <source>
        <dbReference type="Google" id="ProtNLM"/>
    </source>
</evidence>
<dbReference type="InterPro" id="IPR001841">
    <property type="entry name" value="Znf_RING"/>
</dbReference>
<evidence type="ECO:0000259" key="12">
    <source>
        <dbReference type="PROSITE" id="PS51192"/>
    </source>
</evidence>
<evidence type="ECO:0000256" key="2">
    <source>
        <dbReference type="ARBA" id="ARBA00022723"/>
    </source>
</evidence>
<evidence type="ECO:0000313" key="14">
    <source>
        <dbReference type="EMBL" id="CUS15134.1"/>
    </source>
</evidence>
<dbReference type="InterPro" id="IPR001650">
    <property type="entry name" value="Helicase_C-like"/>
</dbReference>
<dbReference type="InterPro" id="IPR049730">
    <property type="entry name" value="SNF2/RAD54-like_C"/>
</dbReference>
<feature type="compositionally biased region" description="Basic and acidic residues" evidence="10">
    <location>
        <begin position="1019"/>
        <end position="1034"/>
    </location>
</feature>
<dbReference type="Gene3D" id="3.40.50.300">
    <property type="entry name" value="P-loop containing nucleotide triphosphate hydrolases"/>
    <property type="match status" value="2"/>
</dbReference>
<dbReference type="CDD" id="cd16449">
    <property type="entry name" value="RING-HC"/>
    <property type="match status" value="1"/>
</dbReference>
<dbReference type="AlphaFoldDB" id="A0A292Q6U8"/>
<organism evidence="14 15">
    <name type="scientific">Tuber aestivum</name>
    <name type="common">summer truffle</name>
    <dbReference type="NCBI Taxonomy" id="59557"/>
    <lineage>
        <taxon>Eukaryota</taxon>
        <taxon>Fungi</taxon>
        <taxon>Dikarya</taxon>
        <taxon>Ascomycota</taxon>
        <taxon>Pezizomycotina</taxon>
        <taxon>Pezizomycetes</taxon>
        <taxon>Pezizales</taxon>
        <taxon>Tuberaceae</taxon>
        <taxon>Tuber</taxon>
    </lineage>
</organism>
<dbReference type="CDD" id="cd18793">
    <property type="entry name" value="SF2_C_SNF"/>
    <property type="match status" value="1"/>
</dbReference>
<comment type="similarity">
    <text evidence="1">Belongs to the SNF2/RAD54 helicase family.</text>
</comment>
<dbReference type="GO" id="GO:0005524">
    <property type="term" value="F:ATP binding"/>
    <property type="evidence" value="ECO:0007669"/>
    <property type="project" value="UniProtKB-KW"/>
</dbReference>
<dbReference type="SUPFAM" id="SSF52540">
    <property type="entry name" value="P-loop containing nucleoside triphosphate hydrolases"/>
    <property type="match status" value="2"/>
</dbReference>
<name>A0A292Q6U8_9PEZI</name>
<dbReference type="GO" id="GO:0000724">
    <property type="term" value="P:double-strand break repair via homologous recombination"/>
    <property type="evidence" value="ECO:0007669"/>
    <property type="project" value="TreeGrafter"/>
</dbReference>
<feature type="region of interest" description="Disordered" evidence="10">
    <location>
        <begin position="381"/>
        <end position="427"/>
    </location>
</feature>
<dbReference type="SMART" id="SM00184">
    <property type="entry name" value="RING"/>
    <property type="match status" value="1"/>
</dbReference>
<dbReference type="PROSITE" id="PS50089">
    <property type="entry name" value="ZF_RING_2"/>
    <property type="match status" value="1"/>
</dbReference>
<dbReference type="PROSITE" id="PS51194">
    <property type="entry name" value="HELICASE_CTER"/>
    <property type="match status" value="1"/>
</dbReference>
<dbReference type="InterPro" id="IPR027417">
    <property type="entry name" value="P-loop_NTPase"/>
</dbReference>
<evidence type="ECO:0000256" key="5">
    <source>
        <dbReference type="ARBA" id="ARBA00022801"/>
    </source>
</evidence>
<dbReference type="SUPFAM" id="SSF57850">
    <property type="entry name" value="RING/U-box"/>
    <property type="match status" value="1"/>
</dbReference>
<keyword evidence="8" id="KW-0067">ATP-binding</keyword>
<reference evidence="14" key="1">
    <citation type="submission" date="2015-10" db="EMBL/GenBank/DDBJ databases">
        <authorList>
            <person name="Regsiter A."/>
            <person name="william w."/>
        </authorList>
    </citation>
    <scope>NUCLEOTIDE SEQUENCE</scope>
    <source>
        <strain evidence="14">Montdore</strain>
    </source>
</reference>
<dbReference type="GO" id="GO:0008094">
    <property type="term" value="F:ATP-dependent activity, acting on DNA"/>
    <property type="evidence" value="ECO:0007669"/>
    <property type="project" value="TreeGrafter"/>
</dbReference>
<dbReference type="PROSITE" id="PS51192">
    <property type="entry name" value="HELICASE_ATP_BIND_1"/>
    <property type="match status" value="1"/>
</dbReference>
<dbReference type="InterPro" id="IPR017907">
    <property type="entry name" value="Znf_RING_CS"/>
</dbReference>
<dbReference type="InterPro" id="IPR027370">
    <property type="entry name" value="Znf-RING_euk"/>
</dbReference>
<dbReference type="InterPro" id="IPR050628">
    <property type="entry name" value="SNF2_RAD54_helicase_TF"/>
</dbReference>
<keyword evidence="2" id="KW-0479">Metal-binding</keyword>
<dbReference type="Gene3D" id="3.30.40.10">
    <property type="entry name" value="Zinc/RING finger domain, C3HC4 (zinc finger)"/>
    <property type="match status" value="1"/>
</dbReference>
<evidence type="ECO:0000256" key="6">
    <source>
        <dbReference type="ARBA" id="ARBA00022806"/>
    </source>
</evidence>
<dbReference type="SMART" id="SM00490">
    <property type="entry name" value="HELICc"/>
    <property type="match status" value="1"/>
</dbReference>
<dbReference type="CDD" id="cd18008">
    <property type="entry name" value="DEXDc_SHPRH-like"/>
    <property type="match status" value="1"/>
</dbReference>
<keyword evidence="3" id="KW-0547">Nucleotide-binding</keyword>
<feature type="domain" description="Helicase ATP-binding" evidence="12">
    <location>
        <begin position="516"/>
        <end position="701"/>
    </location>
</feature>
<feature type="compositionally biased region" description="Low complexity" evidence="10">
    <location>
        <begin position="92"/>
        <end position="109"/>
    </location>
</feature>
<dbReference type="GO" id="GO:0005737">
    <property type="term" value="C:cytoplasm"/>
    <property type="evidence" value="ECO:0007669"/>
    <property type="project" value="TreeGrafter"/>
</dbReference>
<dbReference type="GO" id="GO:0005634">
    <property type="term" value="C:nucleus"/>
    <property type="evidence" value="ECO:0007669"/>
    <property type="project" value="TreeGrafter"/>
</dbReference>
<dbReference type="InterPro" id="IPR014001">
    <property type="entry name" value="Helicase_ATP-bd"/>
</dbReference>
<dbReference type="SMART" id="SM00487">
    <property type="entry name" value="DEXDc"/>
    <property type="match status" value="1"/>
</dbReference>
<feature type="domain" description="RING-type" evidence="11">
    <location>
        <begin position="860"/>
        <end position="912"/>
    </location>
</feature>
<dbReference type="Pfam" id="PF00176">
    <property type="entry name" value="SNF2-rel_dom"/>
    <property type="match status" value="1"/>
</dbReference>
<dbReference type="Gene3D" id="3.40.50.10810">
    <property type="entry name" value="Tandem AAA-ATPase domain"/>
    <property type="match status" value="1"/>
</dbReference>
<evidence type="ECO:0000259" key="13">
    <source>
        <dbReference type="PROSITE" id="PS51194"/>
    </source>
</evidence>
<dbReference type="GO" id="GO:0008270">
    <property type="term" value="F:zinc ion binding"/>
    <property type="evidence" value="ECO:0007669"/>
    <property type="project" value="UniProtKB-KW"/>
</dbReference>
<feature type="compositionally biased region" description="Low complexity" evidence="10">
    <location>
        <begin position="383"/>
        <end position="392"/>
    </location>
</feature>
<dbReference type="PROSITE" id="PS00518">
    <property type="entry name" value="ZF_RING_1"/>
    <property type="match status" value="1"/>
</dbReference>
<feature type="compositionally biased region" description="Low complexity" evidence="10">
    <location>
        <begin position="62"/>
        <end position="78"/>
    </location>
</feature>
<keyword evidence="15" id="KW-1185">Reference proteome</keyword>
<evidence type="ECO:0000256" key="9">
    <source>
        <dbReference type="PROSITE-ProRule" id="PRU00175"/>
    </source>
</evidence>
<dbReference type="InterPro" id="IPR013083">
    <property type="entry name" value="Znf_RING/FYVE/PHD"/>
</dbReference>
<sequence length="1250" mass="137337">MELNEIPVETLQAHVQALKSILRRVETSPFDRNKRGGLLNEIISVESLISQALPSRQHQEEPNAMSTNNNNPNMSLATAPGWTFTTLGAPRGGDSSSSSGSGVNTGGSSTVPIKRPRDDFDHFLQDSPVTKSRCTTPSPLSSLPAMDYADDGHGLLSQDAGISDGEPARSLRTELNGPRVGNGMSFNNGGGSSDRSLLPSINSSGLPGMRQFNPDANYSGGNLHPRRHEEYPRPTLRHAGSSNGASSSSSSYLAGYDDDGYVYPDSGYLDGTMSLGSGFGTLPRPPVSMFSLQPHLHQYDPTPRNASHTLAPLRFPVPTNNAIGPVPASEIIDLLDSDDEGSEAAASQSSLGSVLPGQDSRDSSMRPFDFSNYDNLAGTDGWSNNNSNNNTNFDDSMIVPNNGSNQMSQIPDPATASNDDGGQMSQAFDSSAYGSIVDRDGNPLNDGWPSTYRAEIGNYINHIRNDPTKTSEQLKTLMANIRPDMEIPPENREGTPDDMTYPLMEHQKLGLAWLKSMEDGSNKGGILADDMGLGKTIQALALIVSRKSKDPSRKTTLIVAPIALLKQWEREIEKKLKAPHRLKVIIHHGNQKRCKNFAGLKDYDVVLTTFGTIGTEYKKKQALLESEDQEAIKKANFFFVGDQCEWYRVIIDEAQCIKNKDTQSAKGCCALKAKFRLCLSGTPMQNSCDEMFSLLRFLRIEPYSSWPEFSSTFSRPLKSKSERAVSSALLKLQALMKAVLLRRTKDSTIDGKPILTLPDKNIEMVYAVLSPDEQQFYQALQDKSKILYNKYLRAGTVGRNYSNILVLLLRLRQACCHPHLIRDIEMADAKKPFDEQMIELAKTLSPEAVARLKDPEAFECPICLDAADNPSIVIPCGHQFCSECLLQLNTQHAAAAIASGNEEGGARCPGCRGAYQPNKVIDLRTFQKVHMSEGEEAAPEEPKEEYDDNLIYDTDSSEDSDYDDDDTGSDLEGFIVNDEEEEVDSEEQGEGSAAGSASEDGCQASARKPAAPKKKKDVKGKGKAKEKSRPRTLAEVRKDAMRNAKSKRQYMKHLQKRWISSAKVDKCMEILQTIRNNDDGVEKTIVFSQFTSLLDLIEIPIHQKGWTYRRYDGGMTSTARNEALTEFTDDPNVNIILVSLKAGNSGLNLVAASQVVILDPFYNPFIEKQAIDRAHRIGQQRKVQVHRLIVAGTVEDRVLALQEEKRKLIEGALDEKASKGIGRLSTKDLGFLFVSNLPGRVGCVCGRRAD</sequence>
<accession>A0A292Q6U8</accession>
<evidence type="ECO:0000256" key="1">
    <source>
        <dbReference type="ARBA" id="ARBA00007025"/>
    </source>
</evidence>
<feature type="compositionally biased region" description="Low complexity" evidence="10">
    <location>
        <begin position="239"/>
        <end position="251"/>
    </location>
</feature>
<protein>
    <recommendedName>
        <fullName evidence="16">RING-type domain-containing protein</fullName>
    </recommendedName>
</protein>
<dbReference type="Proteomes" id="UP001412239">
    <property type="component" value="Unassembled WGS sequence"/>
</dbReference>
<feature type="region of interest" description="Disordered" evidence="10">
    <location>
        <begin position="53"/>
        <end position="251"/>
    </location>
</feature>
<keyword evidence="6" id="KW-0347">Helicase</keyword>
<evidence type="ECO:0000256" key="8">
    <source>
        <dbReference type="ARBA" id="ARBA00022840"/>
    </source>
</evidence>
<dbReference type="GO" id="GO:0016787">
    <property type="term" value="F:hydrolase activity"/>
    <property type="evidence" value="ECO:0007669"/>
    <property type="project" value="UniProtKB-KW"/>
</dbReference>
<feature type="compositionally biased region" description="Acidic residues" evidence="10">
    <location>
        <begin position="934"/>
        <end position="969"/>
    </location>
</feature>
<dbReference type="Pfam" id="PF13445">
    <property type="entry name" value="zf-RING_UBOX"/>
    <property type="match status" value="1"/>
</dbReference>
<evidence type="ECO:0000256" key="7">
    <source>
        <dbReference type="ARBA" id="ARBA00022833"/>
    </source>
</evidence>
<feature type="compositionally biased region" description="Polar residues" evidence="10">
    <location>
        <begin position="127"/>
        <end position="141"/>
    </location>
</feature>
<evidence type="ECO:0000259" key="11">
    <source>
        <dbReference type="PROSITE" id="PS50089"/>
    </source>
</evidence>
<feature type="compositionally biased region" description="Basic and acidic residues" evidence="10">
    <location>
        <begin position="115"/>
        <end position="124"/>
    </location>
</feature>
<feature type="domain" description="Helicase C-terminal" evidence="13">
    <location>
        <begin position="1069"/>
        <end position="1225"/>
    </location>
</feature>
<keyword evidence="7" id="KW-0862">Zinc</keyword>
<feature type="region of interest" description="Disordered" evidence="10">
    <location>
        <begin position="338"/>
        <end position="368"/>
    </location>
</feature>
<keyword evidence="4 9" id="KW-0863">Zinc-finger</keyword>
<evidence type="ECO:0000313" key="15">
    <source>
        <dbReference type="Proteomes" id="UP001412239"/>
    </source>
</evidence>
<feature type="region of interest" description="Disordered" evidence="10">
    <location>
        <begin position="931"/>
        <end position="1034"/>
    </location>
</feature>
<dbReference type="PANTHER" id="PTHR45626">
    <property type="entry name" value="TRANSCRIPTION TERMINATION FACTOR 2-RELATED"/>
    <property type="match status" value="1"/>
</dbReference>
<dbReference type="GO" id="GO:0004386">
    <property type="term" value="F:helicase activity"/>
    <property type="evidence" value="ECO:0007669"/>
    <property type="project" value="UniProtKB-KW"/>
</dbReference>
<dbReference type="InterPro" id="IPR000330">
    <property type="entry name" value="SNF2_N"/>
</dbReference>
<evidence type="ECO:0000256" key="10">
    <source>
        <dbReference type="SAM" id="MobiDB-lite"/>
    </source>
</evidence>
<gene>
    <name evidence="14" type="ORF">GSTUAT00000754001</name>
</gene>
<evidence type="ECO:0000256" key="3">
    <source>
        <dbReference type="ARBA" id="ARBA00022741"/>
    </source>
</evidence>
<dbReference type="EMBL" id="LN890950">
    <property type="protein sequence ID" value="CUS15134.1"/>
    <property type="molecule type" value="Genomic_DNA"/>
</dbReference>
<dbReference type="PANTHER" id="PTHR45626:SF16">
    <property type="entry name" value="ATP-DEPENDENT HELICASE ULS1"/>
    <property type="match status" value="1"/>
</dbReference>